<keyword evidence="1" id="KW-0328">Glycosyltransferase</keyword>
<evidence type="ECO:0000313" key="3">
    <source>
        <dbReference type="EMBL" id="CAK0865514.1"/>
    </source>
</evidence>
<reference evidence="3" key="1">
    <citation type="submission" date="2023-10" db="EMBL/GenBank/DDBJ databases">
        <authorList>
            <person name="Chen Y."/>
            <person name="Shah S."/>
            <person name="Dougan E. K."/>
            <person name="Thang M."/>
            <person name="Chan C."/>
        </authorList>
    </citation>
    <scope>NUCLEOTIDE SEQUENCE [LARGE SCALE GENOMIC DNA]</scope>
</reference>
<evidence type="ECO:0000256" key="1">
    <source>
        <dbReference type="ARBA" id="ARBA00022676"/>
    </source>
</evidence>
<accession>A0ABN9UZ03</accession>
<proteinExistence type="predicted"/>
<evidence type="ECO:0000256" key="2">
    <source>
        <dbReference type="ARBA" id="ARBA00022679"/>
    </source>
</evidence>
<dbReference type="Gene3D" id="3.40.50.2000">
    <property type="entry name" value="Glycogen Phosphorylase B"/>
    <property type="match status" value="2"/>
</dbReference>
<gene>
    <name evidence="3" type="ORF">PCOR1329_LOCUS53003</name>
</gene>
<dbReference type="Proteomes" id="UP001189429">
    <property type="component" value="Unassembled WGS sequence"/>
</dbReference>
<evidence type="ECO:0000313" key="4">
    <source>
        <dbReference type="Proteomes" id="UP001189429"/>
    </source>
</evidence>
<dbReference type="EMBL" id="CAUYUJ010016458">
    <property type="protein sequence ID" value="CAK0865514.1"/>
    <property type="molecule type" value="Genomic_DNA"/>
</dbReference>
<keyword evidence="2" id="KW-0808">Transferase</keyword>
<protein>
    <recommendedName>
        <fullName evidence="5">Glycosyl transferase family 1 domain-containing protein</fullName>
    </recommendedName>
</protein>
<sequence length="421" mass="44636">MRVVYVTLEFVHPFSGNGTASQSFVRSLLRLGDHVCVVCAVPAEEAATGDTAAPRPVDGAGLGWLEDWSARLTGICLPVDTWRRHGRDSPWLQFANAAGGEAAQEAVSKFAAAGKVDAVVGVDWEATAAAEKLTQGVGGAAAAVPPGTPYVYYNYRVYFENTGNSEDDVAFYRRQESLAVAASGAACCICLCQSDREKLRAAFGANPHVLLPALRDEVQQLAAAVAADVPRRYLLCCVRVVPEKNVAVFAEAVGLLGPEWLRSRGLVPCMVGAAASAEFAAAVRGSLKQACAFAETDDFLATGQLAALMSQSVLNVHPALNEAFGMTIVEAAAMGCPSLVHRSEIGATDLLEPGREVLTCDMSSASCIASRLRELFDDGDGGQHIRQVAAQAREKALAYDEMENGRLLRDILLDPQPPQRG</sequence>
<dbReference type="PANTHER" id="PTHR12526">
    <property type="entry name" value="GLYCOSYLTRANSFERASE"/>
    <property type="match status" value="1"/>
</dbReference>
<keyword evidence="4" id="KW-1185">Reference proteome</keyword>
<name>A0ABN9UZ03_9DINO</name>
<dbReference type="CDD" id="cd03801">
    <property type="entry name" value="GT4_PimA-like"/>
    <property type="match status" value="1"/>
</dbReference>
<dbReference type="Pfam" id="PF13692">
    <property type="entry name" value="Glyco_trans_1_4"/>
    <property type="match status" value="1"/>
</dbReference>
<comment type="caution">
    <text evidence="3">The sequence shown here is derived from an EMBL/GenBank/DDBJ whole genome shotgun (WGS) entry which is preliminary data.</text>
</comment>
<dbReference type="SUPFAM" id="SSF53756">
    <property type="entry name" value="UDP-Glycosyltransferase/glycogen phosphorylase"/>
    <property type="match status" value="1"/>
</dbReference>
<organism evidence="3 4">
    <name type="scientific">Prorocentrum cordatum</name>
    <dbReference type="NCBI Taxonomy" id="2364126"/>
    <lineage>
        <taxon>Eukaryota</taxon>
        <taxon>Sar</taxon>
        <taxon>Alveolata</taxon>
        <taxon>Dinophyceae</taxon>
        <taxon>Prorocentrales</taxon>
        <taxon>Prorocentraceae</taxon>
        <taxon>Prorocentrum</taxon>
    </lineage>
</organism>
<evidence type="ECO:0008006" key="5">
    <source>
        <dbReference type="Google" id="ProtNLM"/>
    </source>
</evidence>
<dbReference type="PANTHER" id="PTHR12526:SF510">
    <property type="entry name" value="D-INOSITOL 3-PHOSPHATE GLYCOSYLTRANSFERASE"/>
    <property type="match status" value="1"/>
</dbReference>